<proteinExistence type="predicted"/>
<reference evidence="2" key="3">
    <citation type="submission" date="2020-09" db="EMBL/GenBank/DDBJ databases">
        <authorList>
            <person name="Sun Q."/>
            <person name="Ohkuma M."/>
        </authorList>
    </citation>
    <scope>NUCLEOTIDE SEQUENCE</scope>
    <source>
        <strain evidence="2">JCM 4834</strain>
    </source>
</reference>
<sequence length="193" mass="20895">MVLKLPVALLVPLQYLIVVGAQLVTSCTWWELPCQDARDPADPADRAVPAGRRVRLARAVGGQRGRPVVEALVRTSADAEREVAEAGPGTLCTIWRRDGFVGEDLLLKLHPHAQGRVRAWESRACGAHGENVGDGPRTARTGPSRNHSGGPGLSLPGVEDGFDRRAMRSRAPGRRFVIVVPVRRVGACPVRRR</sequence>
<organism evidence="3 4">
    <name type="scientific">Streptomyces subrutilus</name>
    <dbReference type="NCBI Taxonomy" id="36818"/>
    <lineage>
        <taxon>Bacteria</taxon>
        <taxon>Bacillati</taxon>
        <taxon>Actinomycetota</taxon>
        <taxon>Actinomycetes</taxon>
        <taxon>Kitasatosporales</taxon>
        <taxon>Streptomycetaceae</taxon>
        <taxon>Streptomyces</taxon>
    </lineage>
</organism>
<accession>A0A5P2UD28</accession>
<dbReference type="KEGG" id="ssub:CP968_01745"/>
<feature type="region of interest" description="Disordered" evidence="1">
    <location>
        <begin position="127"/>
        <end position="160"/>
    </location>
</feature>
<dbReference type="AlphaFoldDB" id="A0A5P2UD28"/>
<evidence type="ECO:0000313" key="4">
    <source>
        <dbReference type="Proteomes" id="UP000326831"/>
    </source>
</evidence>
<dbReference type="EMBL" id="BMVX01000001">
    <property type="protein sequence ID" value="GGZ45297.1"/>
    <property type="molecule type" value="Genomic_DNA"/>
</dbReference>
<dbReference type="RefSeq" id="WP_189828791.1">
    <property type="nucleotide sequence ID" value="NZ_BMVX01000001.1"/>
</dbReference>
<dbReference type="EMBL" id="CP023701">
    <property type="protein sequence ID" value="QEU77186.1"/>
    <property type="molecule type" value="Genomic_DNA"/>
</dbReference>
<dbReference type="PROSITE" id="PS51257">
    <property type="entry name" value="PROKAR_LIPOPROTEIN"/>
    <property type="match status" value="1"/>
</dbReference>
<protein>
    <submittedName>
        <fullName evidence="3">Uncharacterized protein</fullName>
    </submittedName>
</protein>
<dbReference type="Proteomes" id="UP000634660">
    <property type="component" value="Unassembled WGS sequence"/>
</dbReference>
<reference evidence="3 4" key="2">
    <citation type="submission" date="2017-09" db="EMBL/GenBank/DDBJ databases">
        <authorList>
            <person name="Lee N."/>
            <person name="Cho B.-K."/>
        </authorList>
    </citation>
    <scope>NUCLEOTIDE SEQUENCE [LARGE SCALE GENOMIC DNA]</scope>
    <source>
        <strain evidence="3 4">ATCC 27467</strain>
    </source>
</reference>
<keyword evidence="4" id="KW-1185">Reference proteome</keyword>
<evidence type="ECO:0000313" key="3">
    <source>
        <dbReference type="EMBL" id="QEU77186.1"/>
    </source>
</evidence>
<dbReference type="Proteomes" id="UP000326831">
    <property type="component" value="Chromosome"/>
</dbReference>
<evidence type="ECO:0000313" key="2">
    <source>
        <dbReference type="EMBL" id="GGZ45297.1"/>
    </source>
</evidence>
<reference evidence="2" key="1">
    <citation type="journal article" date="2014" name="Int. J. Syst. Evol. Microbiol.">
        <title>Complete genome sequence of Corynebacterium casei LMG S-19264T (=DSM 44701T), isolated from a smear-ripened cheese.</title>
        <authorList>
            <consortium name="US DOE Joint Genome Institute (JGI-PGF)"/>
            <person name="Walter F."/>
            <person name="Albersmeier A."/>
            <person name="Kalinowski J."/>
            <person name="Ruckert C."/>
        </authorList>
    </citation>
    <scope>NUCLEOTIDE SEQUENCE</scope>
    <source>
        <strain evidence="2">JCM 4834</strain>
    </source>
</reference>
<gene>
    <name evidence="3" type="ORF">CP968_01745</name>
    <name evidence="2" type="ORF">GCM10010371_00330</name>
</gene>
<name>A0A5P2UD28_9ACTN</name>
<evidence type="ECO:0000256" key="1">
    <source>
        <dbReference type="SAM" id="MobiDB-lite"/>
    </source>
</evidence>